<dbReference type="GO" id="GO:0005737">
    <property type="term" value="C:cytoplasm"/>
    <property type="evidence" value="ECO:0007669"/>
    <property type="project" value="InterPro"/>
</dbReference>
<keyword evidence="5" id="KW-1185">Reference proteome</keyword>
<dbReference type="Pfam" id="PF06005">
    <property type="entry name" value="ZapB"/>
    <property type="match status" value="1"/>
</dbReference>
<name>A0A1H6FCY7_9GAMM</name>
<keyword evidence="2" id="KW-0131">Cell cycle</keyword>
<evidence type="ECO:0008006" key="6">
    <source>
        <dbReference type="Google" id="ProtNLM"/>
    </source>
</evidence>
<dbReference type="InterPro" id="IPR009252">
    <property type="entry name" value="Cell_div_ZapB"/>
</dbReference>
<sequence length="69" mass="8086">MDRGTLVNLETRIDALIAHCEQLKQENKQLRTEQVQLKQERTRLVEKTELAKTRINAMIERLKALDPES</sequence>
<feature type="coiled-coil region" evidence="3">
    <location>
        <begin position="6"/>
        <end position="47"/>
    </location>
</feature>
<organism evidence="4 5">
    <name type="scientific">Candidatus Venteria ishoeyi</name>
    <dbReference type="NCBI Taxonomy" id="1899563"/>
    <lineage>
        <taxon>Bacteria</taxon>
        <taxon>Pseudomonadati</taxon>
        <taxon>Pseudomonadota</taxon>
        <taxon>Gammaproteobacteria</taxon>
        <taxon>Thiotrichales</taxon>
        <taxon>Thiotrichaceae</taxon>
        <taxon>Venteria</taxon>
    </lineage>
</organism>
<proteinExistence type="predicted"/>
<dbReference type="EMBL" id="FMSV02000512">
    <property type="protein sequence ID" value="SEH07026.1"/>
    <property type="molecule type" value="Genomic_DNA"/>
</dbReference>
<dbReference type="GO" id="GO:0000917">
    <property type="term" value="P:division septum assembly"/>
    <property type="evidence" value="ECO:0007669"/>
    <property type="project" value="UniProtKB-KW"/>
</dbReference>
<dbReference type="NCBIfam" id="TIGR02449">
    <property type="entry name" value="TIGR02449 family protein"/>
    <property type="match status" value="1"/>
</dbReference>
<protein>
    <recommendedName>
        <fullName evidence="6">Cell division protein ZapB</fullName>
    </recommendedName>
</protein>
<keyword evidence="2" id="KW-0717">Septation</keyword>
<evidence type="ECO:0000256" key="2">
    <source>
        <dbReference type="ARBA" id="ARBA00023210"/>
    </source>
</evidence>
<evidence type="ECO:0000256" key="1">
    <source>
        <dbReference type="ARBA" id="ARBA00023054"/>
    </source>
</evidence>
<evidence type="ECO:0000313" key="4">
    <source>
        <dbReference type="EMBL" id="SEH07026.1"/>
    </source>
</evidence>
<accession>A0A1H6FCY7</accession>
<dbReference type="GO" id="GO:0043093">
    <property type="term" value="P:FtsZ-dependent cytokinesis"/>
    <property type="evidence" value="ECO:0007669"/>
    <property type="project" value="InterPro"/>
</dbReference>
<dbReference type="RefSeq" id="WP_286019409.1">
    <property type="nucleotide sequence ID" value="NZ_FMSV02000512.1"/>
</dbReference>
<dbReference type="InterPro" id="IPR012662">
    <property type="entry name" value="CHP02449"/>
</dbReference>
<evidence type="ECO:0000256" key="3">
    <source>
        <dbReference type="SAM" id="Coils"/>
    </source>
</evidence>
<dbReference type="Proteomes" id="UP000236724">
    <property type="component" value="Unassembled WGS sequence"/>
</dbReference>
<gene>
    <name evidence="4" type="ORF">MBHS_02892</name>
</gene>
<dbReference type="AlphaFoldDB" id="A0A1H6FCY7"/>
<reference evidence="4 5" key="1">
    <citation type="submission" date="2016-10" db="EMBL/GenBank/DDBJ databases">
        <authorList>
            <person name="de Groot N.N."/>
        </authorList>
    </citation>
    <scope>NUCLEOTIDE SEQUENCE [LARGE SCALE GENOMIC DNA]</scope>
    <source>
        <strain evidence="4">MBHS1</strain>
    </source>
</reference>
<dbReference type="Gene3D" id="1.20.5.340">
    <property type="match status" value="1"/>
</dbReference>
<keyword evidence="2" id="KW-0132">Cell division</keyword>
<evidence type="ECO:0000313" key="5">
    <source>
        <dbReference type="Proteomes" id="UP000236724"/>
    </source>
</evidence>
<keyword evidence="1 3" id="KW-0175">Coiled coil</keyword>